<name>A0AB72UJL4_9PROT</name>
<geneLocation type="plasmid" evidence="2"/>
<dbReference type="RefSeq" id="WP_007090991.1">
    <property type="nucleotide sequence ID" value="NZ_CP004389.1"/>
</dbReference>
<gene>
    <name evidence="1" type="ORF">TH3_21603</name>
</gene>
<dbReference type="Gene3D" id="3.40.50.300">
    <property type="entry name" value="P-loop containing nucleotide triphosphate hydrolases"/>
    <property type="match status" value="1"/>
</dbReference>
<keyword evidence="1" id="KW-0614">Plasmid</keyword>
<dbReference type="AlphaFoldDB" id="A0AB72UJL4"/>
<dbReference type="KEGG" id="txi:TH3_21603"/>
<dbReference type="Proteomes" id="UP000007127">
    <property type="component" value="Plasmid"/>
</dbReference>
<dbReference type="InterPro" id="IPR027417">
    <property type="entry name" value="P-loop_NTPase"/>
</dbReference>
<accession>A0AB72UJL4</accession>
<evidence type="ECO:0000313" key="1">
    <source>
        <dbReference type="EMBL" id="AJD54393.1"/>
    </source>
</evidence>
<protein>
    <submittedName>
        <fullName evidence="1">IcmB</fullName>
    </submittedName>
</protein>
<dbReference type="EMBL" id="CP004389">
    <property type="protein sequence ID" value="AJD54393.1"/>
    <property type="molecule type" value="Genomic_DNA"/>
</dbReference>
<proteinExistence type="predicted"/>
<evidence type="ECO:0000313" key="2">
    <source>
        <dbReference type="Proteomes" id="UP000007127"/>
    </source>
</evidence>
<dbReference type="SUPFAM" id="SSF52540">
    <property type="entry name" value="P-loop containing nucleoside triphosphate hydrolases"/>
    <property type="match status" value="1"/>
</dbReference>
<dbReference type="GeneID" id="31929959"/>
<sequence length="995" mass="110164">MLSTLTNNWRQLVEFWGSTSLKHFCDLESSASASTLSTYDGSLVSLIVLNGRSQITGGQELNAIVSHLSHTLGGFLQRKHHSIEFFYCSDPDRAQEAVLQQVSFARDAADNIGLDISDILAEREKMLPHDMRYETCAIAIWTRPTALTSSDNKDRKAATNNASPADKRQARVHDTLLAIHEAFVSQFQASLSDNNVNMYCHIASKHEFVRLVRGTVYTEERTDVWNPRLPGDKVDIRASNYRGNLPSLLEDPIDEQIFNRRDNFDIDTSIAQIGSRLYSALDMELPPAHVADFQSLLLSILRSEFSMPFRASFLLTGDGLSFIANKALFASFLVFAGSANKQISASYDAMRERANAGETFVSLQASFATWAPLGEKKLLLTRLERLRASLRSWGNMETTNLSGDPAEAALGSSLALRPSKIGPGAAAPLGDALHMAPLARPATPFPDGTMILRSPDGKPMPIKVGSSEQDAWVYLIYGPMGRGKSVLISTMLLDHILTPQGRKNAPLPLAGIIDIGSSSEGLINLIRDGLPADKQHQAIFVKMQEDENHRINMLDTSLGLRYPLKIQKNLQKNILSIICANSDGKQFEGMRDLISRVLNEAYRMKDDKEGQPTFYSRNIDYSVDDILQKSSISLPSNPTWWDVVDLLFEAGHYHHAKLAQRHAVPTLIEVAAASNSPKIRQEFQNTSVAGTGEPLINAFQRIITSASEEYPALAGKTTFDIGEARVIAIDNEDVVPGNTDTGAAKTGVMMLLARHVIAGDWFLRPTHFDNIPEKYRSYHVAKAEQIMESKRLLLYDEKQRSAGIEFVDEQIDFDTREGRKAGLMLVIASQRHKDFSESLINLSSCQFILGSGAEEREELIKLFKLQGAQKSVLHNSLNGPGPMGAPLLMLAQLKNRPEFRQFLYNKIGPIELWAFNTTMEDRHLRETMSRSVGGQRARSILANRFPKGSAVNLIARMKKDLQAKTANLSSEDASLAAAEILAKQLIKDSELANVS</sequence>
<reference evidence="1 2" key="1">
    <citation type="journal article" date="2012" name="J. Bacteriol.">
        <title>Genome sequence of Thalassospira xiamenensis type strain M-5.</title>
        <authorList>
            <person name="Lai Q."/>
            <person name="Shao Z."/>
        </authorList>
    </citation>
    <scope>NUCLEOTIDE SEQUENCE [LARGE SCALE GENOMIC DNA]</scope>
    <source>
        <strain evidence="1 2">M-5</strain>
    </source>
</reference>
<organism evidence="1 2">
    <name type="scientific">Thalassospira xiamenensis M-5 = DSM 17429</name>
    <dbReference type="NCBI Taxonomy" id="1123366"/>
    <lineage>
        <taxon>Bacteria</taxon>
        <taxon>Pseudomonadati</taxon>
        <taxon>Pseudomonadota</taxon>
        <taxon>Alphaproteobacteria</taxon>
        <taxon>Rhodospirillales</taxon>
        <taxon>Thalassospiraceae</taxon>
        <taxon>Thalassospira</taxon>
    </lineage>
</organism>